<organism evidence="2 3">
    <name type="scientific">Microcoleus asticus IPMA8</name>
    <dbReference type="NCBI Taxonomy" id="2563858"/>
    <lineage>
        <taxon>Bacteria</taxon>
        <taxon>Bacillati</taxon>
        <taxon>Cyanobacteriota</taxon>
        <taxon>Cyanophyceae</taxon>
        <taxon>Oscillatoriophycideae</taxon>
        <taxon>Oscillatoriales</taxon>
        <taxon>Microcoleaceae</taxon>
        <taxon>Microcoleus</taxon>
        <taxon>Microcoleus asticus</taxon>
    </lineage>
</organism>
<evidence type="ECO:0000256" key="1">
    <source>
        <dbReference type="SAM" id="Coils"/>
    </source>
</evidence>
<dbReference type="Proteomes" id="UP000702425">
    <property type="component" value="Unassembled WGS sequence"/>
</dbReference>
<evidence type="ECO:0000313" key="2">
    <source>
        <dbReference type="EMBL" id="NQE38033.1"/>
    </source>
</evidence>
<name>A0ABX2D662_9CYAN</name>
<comment type="caution">
    <text evidence="2">The sequence shown here is derived from an EMBL/GenBank/DDBJ whole genome shotgun (WGS) entry which is preliminary data.</text>
</comment>
<keyword evidence="1" id="KW-0175">Coiled coil</keyword>
<accession>A0ABX2D662</accession>
<dbReference type="EMBL" id="SRRZ01000172">
    <property type="protein sequence ID" value="NQE38033.1"/>
    <property type="molecule type" value="Genomic_DNA"/>
</dbReference>
<gene>
    <name evidence="2" type="ORF">E5S67_05815</name>
</gene>
<keyword evidence="3" id="KW-1185">Reference proteome</keyword>
<feature type="coiled-coil region" evidence="1">
    <location>
        <begin position="6"/>
        <end position="62"/>
    </location>
</feature>
<dbReference type="RefSeq" id="WP_172192517.1">
    <property type="nucleotide sequence ID" value="NZ_CAWPPK010000082.1"/>
</dbReference>
<protein>
    <submittedName>
        <fullName evidence="2">Uncharacterized protein</fullName>
    </submittedName>
</protein>
<reference evidence="2 3" key="1">
    <citation type="journal article" date="2020" name="Sci. Rep.">
        <title>A novel cyanobacterial geosmin producer, revising GeoA distribution and dispersion patterns in Bacteria.</title>
        <authorList>
            <person name="Churro C."/>
            <person name="Semedo-Aguiar A.P."/>
            <person name="Silva A.D."/>
            <person name="Pereira-Leal J.B."/>
            <person name="Leite R.B."/>
        </authorList>
    </citation>
    <scope>NUCLEOTIDE SEQUENCE [LARGE SCALE GENOMIC DNA]</scope>
    <source>
        <strain evidence="2 3">IPMA8</strain>
    </source>
</reference>
<proteinExistence type="predicted"/>
<sequence length="163" mass="18743">MPIDRLSDMEGNLEDLKEQLVGKVKALNLAPQEEKIRIKQQIRELRKEIREQEEEDWQVLAQQTKTVEIPEQEAEIIVAEIVEEVGQIEVQGQYPDEVIQILQEIRDRLNQPGPTAAAKLKGVISTNFPFLGISYEAEVDTEELFNQHFPTFNRLIKALAKKP</sequence>
<evidence type="ECO:0000313" key="3">
    <source>
        <dbReference type="Proteomes" id="UP000702425"/>
    </source>
</evidence>